<evidence type="ECO:0000313" key="2">
    <source>
        <dbReference type="EMBL" id="MBO8450941.1"/>
    </source>
</evidence>
<gene>
    <name evidence="2" type="ORF">IAA96_07535</name>
</gene>
<dbReference type="Proteomes" id="UP000823616">
    <property type="component" value="Unassembled WGS sequence"/>
</dbReference>
<dbReference type="Gene3D" id="3.10.28.20">
    <property type="entry name" value="Acetamidase/Formamidase-like domains"/>
    <property type="match status" value="1"/>
</dbReference>
<dbReference type="EMBL" id="JADIMS010000141">
    <property type="protein sequence ID" value="MBO8450941.1"/>
    <property type="molecule type" value="Genomic_DNA"/>
</dbReference>
<evidence type="ECO:0000256" key="1">
    <source>
        <dbReference type="SAM" id="SignalP"/>
    </source>
</evidence>
<accession>A0A9D9EQJ4</accession>
<dbReference type="AlphaFoldDB" id="A0A9D9EQJ4"/>
<name>A0A9D9EQJ4_9SPIR</name>
<proteinExistence type="predicted"/>
<feature type="signal peptide" evidence="1">
    <location>
        <begin position="1"/>
        <end position="18"/>
    </location>
</feature>
<protein>
    <submittedName>
        <fullName evidence="2">LPP20 family lipoprotein</fullName>
    </submittedName>
</protein>
<organism evidence="2 3">
    <name type="scientific">Candidatus Avitreponema avistercoris</name>
    <dbReference type="NCBI Taxonomy" id="2840705"/>
    <lineage>
        <taxon>Bacteria</taxon>
        <taxon>Pseudomonadati</taxon>
        <taxon>Spirochaetota</taxon>
        <taxon>Spirochaetia</taxon>
        <taxon>Spirochaetales</taxon>
        <taxon>Candidatus Avitreponema</taxon>
    </lineage>
</organism>
<keyword evidence="1" id="KW-0732">Signal</keyword>
<reference evidence="2" key="1">
    <citation type="submission" date="2020-10" db="EMBL/GenBank/DDBJ databases">
        <authorList>
            <person name="Gilroy R."/>
        </authorList>
    </citation>
    <scope>NUCLEOTIDE SEQUENCE</scope>
    <source>
        <strain evidence="2">B3-4054</strain>
    </source>
</reference>
<comment type="caution">
    <text evidence="2">The sequence shown here is derived from an EMBL/GenBank/DDBJ whole genome shotgun (WGS) entry which is preliminary data.</text>
</comment>
<feature type="chain" id="PRO_5038846675" evidence="1">
    <location>
        <begin position="19"/>
        <end position="183"/>
    </location>
</feature>
<sequence>MNKLTVLVAGILAVFAFTGCGSTPDPMGETIDGVPAWVVTMSMKSDTAHYEVGYGKGSNRATSQKRAEADARNKLAMWLETDVQTALVTYTQDAAIGEESELIEFMEEISRQTAETSLSGAVVESVYVDEDGGVFVLMSYDINGLARDLQSQVDSYVRNESAAFAEFKADEALRALMAEEAAE</sequence>
<reference evidence="2" key="2">
    <citation type="journal article" date="2021" name="PeerJ">
        <title>Extensive microbial diversity within the chicken gut microbiome revealed by metagenomics and culture.</title>
        <authorList>
            <person name="Gilroy R."/>
            <person name="Ravi A."/>
            <person name="Getino M."/>
            <person name="Pursley I."/>
            <person name="Horton D.L."/>
            <person name="Alikhan N.F."/>
            <person name="Baker D."/>
            <person name="Gharbi K."/>
            <person name="Hall N."/>
            <person name="Watson M."/>
            <person name="Adriaenssens E.M."/>
            <person name="Foster-Nyarko E."/>
            <person name="Jarju S."/>
            <person name="Secka A."/>
            <person name="Antonio M."/>
            <person name="Oren A."/>
            <person name="Chaudhuri R.R."/>
            <person name="La Ragione R."/>
            <person name="Hildebrand F."/>
            <person name="Pallen M.J."/>
        </authorList>
    </citation>
    <scope>NUCLEOTIDE SEQUENCE</scope>
    <source>
        <strain evidence="2">B3-4054</strain>
    </source>
</reference>
<evidence type="ECO:0000313" key="3">
    <source>
        <dbReference type="Proteomes" id="UP000823616"/>
    </source>
</evidence>
<dbReference type="PROSITE" id="PS51257">
    <property type="entry name" value="PROKAR_LIPOPROTEIN"/>
    <property type="match status" value="1"/>
</dbReference>
<keyword evidence="2" id="KW-0449">Lipoprotein</keyword>